<evidence type="ECO:0000313" key="3">
    <source>
        <dbReference type="Proteomes" id="UP001176521"/>
    </source>
</evidence>
<gene>
    <name evidence="2" type="ORF">OC842_006472</name>
</gene>
<dbReference type="AlphaFoldDB" id="A0AAN6G5U1"/>
<keyword evidence="3" id="KW-1185">Reference proteome</keyword>
<evidence type="ECO:0000313" key="2">
    <source>
        <dbReference type="EMBL" id="KAK0522414.1"/>
    </source>
</evidence>
<name>A0AAN6G5U1_9BASI</name>
<feature type="compositionally biased region" description="Basic residues" evidence="1">
    <location>
        <begin position="202"/>
        <end position="213"/>
    </location>
</feature>
<feature type="compositionally biased region" description="Acidic residues" evidence="1">
    <location>
        <begin position="1"/>
        <end position="15"/>
    </location>
</feature>
<dbReference type="EMBL" id="JAPDMQ010000589">
    <property type="protein sequence ID" value="KAK0522414.1"/>
    <property type="molecule type" value="Genomic_DNA"/>
</dbReference>
<dbReference type="Proteomes" id="UP001176521">
    <property type="component" value="Unassembled WGS sequence"/>
</dbReference>
<feature type="compositionally biased region" description="Low complexity" evidence="1">
    <location>
        <begin position="24"/>
        <end position="35"/>
    </location>
</feature>
<organism evidence="2 3">
    <name type="scientific">Tilletia horrida</name>
    <dbReference type="NCBI Taxonomy" id="155126"/>
    <lineage>
        <taxon>Eukaryota</taxon>
        <taxon>Fungi</taxon>
        <taxon>Dikarya</taxon>
        <taxon>Basidiomycota</taxon>
        <taxon>Ustilaginomycotina</taxon>
        <taxon>Exobasidiomycetes</taxon>
        <taxon>Tilletiales</taxon>
        <taxon>Tilletiaceae</taxon>
        <taxon>Tilletia</taxon>
    </lineage>
</organism>
<comment type="caution">
    <text evidence="2">The sequence shown here is derived from an EMBL/GenBank/DDBJ whole genome shotgun (WGS) entry which is preliminary data.</text>
</comment>
<proteinExistence type="predicted"/>
<evidence type="ECO:0000256" key="1">
    <source>
        <dbReference type="SAM" id="MobiDB-lite"/>
    </source>
</evidence>
<accession>A0AAN6G5U1</accession>
<sequence length="213" mass="23881">MSSDITDDNLSDTDLADQPQSRGVSPSSSVLSSPSLDAITTHNQNIILAALQVVDAEQTAEPRSLTGIRAARSRGKGKKYKWDRVAEVKTQHVYQWFESQRNDYHPRDVSRADFVSLVWTGHPGDTPNDLTSRAWFVQFQELSRKELRRVSSKNGEVVVMRAHFHCAGKCSIKDPEEDDASDTSCSQSSYEGMAEEETKEKKLQRKGRPKEAP</sequence>
<protein>
    <submittedName>
        <fullName evidence="2">Uncharacterized protein</fullName>
    </submittedName>
</protein>
<reference evidence="2" key="1">
    <citation type="journal article" date="2023" name="PhytoFront">
        <title>Draft Genome Resources of Seven Strains of Tilletia horrida, Causal Agent of Kernel Smut of Rice.</title>
        <authorList>
            <person name="Khanal S."/>
            <person name="Antony Babu S."/>
            <person name="Zhou X.G."/>
        </authorList>
    </citation>
    <scope>NUCLEOTIDE SEQUENCE</scope>
    <source>
        <strain evidence="2">TX3</strain>
    </source>
</reference>
<feature type="region of interest" description="Disordered" evidence="1">
    <location>
        <begin position="171"/>
        <end position="213"/>
    </location>
</feature>
<feature type="region of interest" description="Disordered" evidence="1">
    <location>
        <begin position="1"/>
        <end position="35"/>
    </location>
</feature>